<reference evidence="2 3" key="1">
    <citation type="submission" date="2017-09" db="EMBL/GenBank/DDBJ databases">
        <authorList>
            <person name="Ehlers B."/>
            <person name="Leendertz F.H."/>
        </authorList>
    </citation>
    <scope>NUCLEOTIDE SEQUENCE [LARGE SCALE GENOMIC DNA]</scope>
    <source>
        <strain evidence="2 3">CGMCC 4.6857</strain>
    </source>
</reference>
<organism evidence="2 3">
    <name type="scientific">Paractinoplanes atraurantiacus</name>
    <dbReference type="NCBI Taxonomy" id="1036182"/>
    <lineage>
        <taxon>Bacteria</taxon>
        <taxon>Bacillati</taxon>
        <taxon>Actinomycetota</taxon>
        <taxon>Actinomycetes</taxon>
        <taxon>Micromonosporales</taxon>
        <taxon>Micromonosporaceae</taxon>
        <taxon>Paractinoplanes</taxon>
    </lineage>
</organism>
<evidence type="ECO:0000313" key="3">
    <source>
        <dbReference type="Proteomes" id="UP000219612"/>
    </source>
</evidence>
<protein>
    <submittedName>
        <fullName evidence="2">Uncharacterized protein</fullName>
    </submittedName>
</protein>
<accession>A0A285JAD0</accession>
<dbReference type="EMBL" id="OBDY01000018">
    <property type="protein sequence ID" value="SNY57182.1"/>
    <property type="molecule type" value="Genomic_DNA"/>
</dbReference>
<dbReference type="Proteomes" id="UP000219612">
    <property type="component" value="Unassembled WGS sequence"/>
</dbReference>
<dbReference type="OrthoDB" id="3894192at2"/>
<evidence type="ECO:0000313" key="2">
    <source>
        <dbReference type="EMBL" id="SNY57182.1"/>
    </source>
</evidence>
<feature type="compositionally biased region" description="Acidic residues" evidence="1">
    <location>
        <begin position="695"/>
        <end position="709"/>
    </location>
</feature>
<proteinExistence type="predicted"/>
<dbReference type="AlphaFoldDB" id="A0A285JAD0"/>
<gene>
    <name evidence="2" type="ORF">SAMN05421748_11872</name>
</gene>
<evidence type="ECO:0000256" key="1">
    <source>
        <dbReference type="SAM" id="MobiDB-lite"/>
    </source>
</evidence>
<name>A0A285JAD0_9ACTN</name>
<feature type="region of interest" description="Disordered" evidence="1">
    <location>
        <begin position="1"/>
        <end position="30"/>
    </location>
</feature>
<sequence>MATPKFDPQDGPADKNRGDSSFPALKHRPAKAVPPAVAKTLAPVRTALLKNPYVNLPDEAAGVITAGLTDPVRFRMLTETHPAPDGSPTSLLNRKSVSEGTAFVTPQHDRYIEMGCIPDLAGARWQYTLHNQLDIESNELPAVKMGTAVGPHGYWAMLELEVDDHHEFAARIREAFVKTGPDGPAVKNDYTDSILQSGVKEALLLVPIRIRFRDGSDDEYYLVIIDGNSRFVSMWKARTGGNVDEAAAACIAAVVGVPAGNAWKRATQRQVREAITDRVDIINQGLLEDTLTENTIRLGHTLTAPTIIVVGGRRASDDTPLTDLVAAREDLIATIHTDATPWDDAAQAEQGMARLLRRAVSMGYLTADQRRVIEGRCSVQEMHALLGLPPHRLWAAALTVQAVLNPWYDGMRSLFREEFNSRNPTRLLVGRQIASTALSGYRSSPTITVAINAFSDGGPIADRVWDYKWALTGGTSAIEVLDDLLKNALGGDTNAIAQLCVLGGTAGMLGGLITRDRGSKQTSDGKRAMRTVPFRTRPYRVVEMLAGTAGGLRTLHSLAVSHVTGKPAKRFYSQDAPDGSYADGDPVRDANGTQVSVEMEWDVVVTADPVKAATEIAAAGANVPDTQAKPEPQRLREQLHGSARSALDAVDRLILLAQSSGVDVFGSYDSITMIKGQLQDARDKLNAHGPSEPLILDDDEDDEALEDEQ</sequence>
<feature type="region of interest" description="Disordered" evidence="1">
    <location>
        <begin position="683"/>
        <end position="709"/>
    </location>
</feature>
<keyword evidence="3" id="KW-1185">Reference proteome</keyword>
<dbReference type="RefSeq" id="WP_097324988.1">
    <property type="nucleotide sequence ID" value="NZ_OBDY01000018.1"/>
</dbReference>